<dbReference type="GeneID" id="107121957"/>
<keyword evidence="5" id="KW-0862">Zinc</keyword>
<evidence type="ECO:0000259" key="11">
    <source>
        <dbReference type="PROSITE" id="PS50188"/>
    </source>
</evidence>
<dbReference type="PROSITE" id="PS50119">
    <property type="entry name" value="ZF_BBOX"/>
    <property type="match status" value="1"/>
</dbReference>
<dbReference type="InterPro" id="IPR001870">
    <property type="entry name" value="B30.2/SPRY"/>
</dbReference>
<dbReference type="InterPro" id="IPR003877">
    <property type="entry name" value="SPRY_dom"/>
</dbReference>
<dbReference type="CDD" id="cd12888">
    <property type="entry name" value="SPRY_PRY_TRIM7_like"/>
    <property type="match status" value="1"/>
</dbReference>
<keyword evidence="4 7" id="KW-0863">Zinc-finger</keyword>
<comment type="similarity">
    <text evidence="1">Belongs to the ohanin/vespryn family.</text>
</comment>
<dbReference type="InterPro" id="IPR000315">
    <property type="entry name" value="Znf_B-box"/>
</dbReference>
<evidence type="ECO:0000256" key="4">
    <source>
        <dbReference type="ARBA" id="ARBA00022771"/>
    </source>
</evidence>
<dbReference type="InterPro" id="IPR013320">
    <property type="entry name" value="ConA-like_dom_sf"/>
</dbReference>
<accession>A0ABM1L3C5</accession>
<keyword evidence="2" id="KW-0528">Neurotoxin</keyword>
<dbReference type="SMART" id="SM00589">
    <property type="entry name" value="PRY"/>
    <property type="match status" value="1"/>
</dbReference>
<dbReference type="SUPFAM" id="SSF57845">
    <property type="entry name" value="B-box zinc-binding domain"/>
    <property type="match status" value="1"/>
</dbReference>
<evidence type="ECO:0000259" key="10">
    <source>
        <dbReference type="PROSITE" id="PS50119"/>
    </source>
</evidence>
<protein>
    <submittedName>
        <fullName evidence="13">Zinc finger protein RFP-like</fullName>
    </submittedName>
</protein>
<dbReference type="PANTHER" id="PTHR24103">
    <property type="entry name" value="E3 UBIQUITIN-PROTEIN LIGASE TRIM"/>
    <property type="match status" value="1"/>
</dbReference>
<dbReference type="InterPro" id="IPR043136">
    <property type="entry name" value="B30.2/SPRY_sf"/>
</dbReference>
<keyword evidence="3" id="KW-0479">Metal-binding</keyword>
<dbReference type="Gene3D" id="2.60.120.920">
    <property type="match status" value="1"/>
</dbReference>
<dbReference type="InterPro" id="IPR050143">
    <property type="entry name" value="TRIM/RBCC"/>
</dbReference>
<dbReference type="PROSITE" id="PS50188">
    <property type="entry name" value="B302_SPRY"/>
    <property type="match status" value="1"/>
</dbReference>
<dbReference type="Pfam" id="PF00643">
    <property type="entry name" value="zf-B_box"/>
    <property type="match status" value="1"/>
</dbReference>
<keyword evidence="12" id="KW-1185">Reference proteome</keyword>
<dbReference type="CDD" id="cd19762">
    <property type="entry name" value="Bbox2_TRIM7-like"/>
    <property type="match status" value="1"/>
</dbReference>
<dbReference type="InterPro" id="IPR001841">
    <property type="entry name" value="Znf_RING"/>
</dbReference>
<evidence type="ECO:0000256" key="6">
    <source>
        <dbReference type="ARBA" id="ARBA00034460"/>
    </source>
</evidence>
<evidence type="ECO:0000256" key="3">
    <source>
        <dbReference type="ARBA" id="ARBA00022723"/>
    </source>
</evidence>
<evidence type="ECO:0000256" key="1">
    <source>
        <dbReference type="ARBA" id="ARBA00009651"/>
    </source>
</evidence>
<dbReference type="SMART" id="SM00184">
    <property type="entry name" value="RING"/>
    <property type="match status" value="1"/>
</dbReference>
<reference evidence="13" key="1">
    <citation type="submission" date="2025-08" db="UniProtKB">
        <authorList>
            <consortium name="RefSeq"/>
        </authorList>
    </citation>
    <scope>IDENTIFICATION</scope>
</reference>
<dbReference type="InterPro" id="IPR017907">
    <property type="entry name" value="Znf_RING_CS"/>
</dbReference>
<evidence type="ECO:0000256" key="8">
    <source>
        <dbReference type="SAM" id="Coils"/>
    </source>
</evidence>
<feature type="domain" description="B30.2/SPRY" evidence="11">
    <location>
        <begin position="288"/>
        <end position="478"/>
    </location>
</feature>
<evidence type="ECO:0000256" key="7">
    <source>
        <dbReference type="PROSITE-ProRule" id="PRU00024"/>
    </source>
</evidence>
<evidence type="ECO:0000313" key="12">
    <source>
        <dbReference type="Proteomes" id="UP000694871"/>
    </source>
</evidence>
<evidence type="ECO:0000256" key="2">
    <source>
        <dbReference type="ARBA" id="ARBA00022699"/>
    </source>
</evidence>
<feature type="domain" description="B box-type" evidence="10">
    <location>
        <begin position="92"/>
        <end position="133"/>
    </location>
</feature>
<evidence type="ECO:0000313" key="13">
    <source>
        <dbReference type="RefSeq" id="XP_015280462.1"/>
    </source>
</evidence>
<dbReference type="Pfam" id="PF00622">
    <property type="entry name" value="SPRY"/>
    <property type="match status" value="1"/>
</dbReference>
<dbReference type="InterPro" id="IPR027370">
    <property type="entry name" value="Znf-RING_euk"/>
</dbReference>
<evidence type="ECO:0000259" key="9">
    <source>
        <dbReference type="PROSITE" id="PS50089"/>
    </source>
</evidence>
<dbReference type="Gene3D" id="3.30.40.10">
    <property type="entry name" value="Zinc/RING finger domain, C3HC4 (zinc finger)"/>
    <property type="match status" value="1"/>
</dbReference>
<dbReference type="PROSITE" id="PS50089">
    <property type="entry name" value="ZF_RING_2"/>
    <property type="match status" value="1"/>
</dbReference>
<comment type="function">
    <text evidence="6">Neurotoxin that produces dose-dependent hypolocomotion and hyperalgesia in mice. May directly act on the central nervous system, as it is 6500-fold more potent when administered intracerebroventricularly than intraperitoneal.</text>
</comment>
<dbReference type="PRINTS" id="PR01407">
    <property type="entry name" value="BUTYPHLNCDUF"/>
</dbReference>
<dbReference type="PROSITE" id="PS00518">
    <property type="entry name" value="ZF_RING_1"/>
    <property type="match status" value="1"/>
</dbReference>
<gene>
    <name evidence="13" type="primary">LOC107121957</name>
</gene>
<keyword evidence="8" id="KW-0175">Coiled coil</keyword>
<sequence length="478" mass="54820">MAAPNPEKTLQDEATCSICLDYFQDPVMVIDCGHNFCRNCIAQCCEGSTFKVLPCPQCRKPFPMKNLHSNRHLWNIVELAKQFSKRRANETGDQKLCEKHLEPLKLFCEYDQIPICVVCDRSMAHKKHNVVPIEEAAQVYKDKLHHCLQKLKEEKQKVLLLKLDVEKPIQDLLKDTAAERQKLLSEFQQLYQFLEKHKQHMLSQLDEVEKEVEGKKAEDTAKFSEAISHLGALIQELEQKGQEHPSGLLQDIGSTMNRCTVNEFRPPVALDCSSLKKKVCIFSKESASLQEEVKKFRELLSEPKWVEEYVVMDEGTAHPRFVVSDDRRSVSWGLFRQEVPYSPERFDPARCVLGSAGFLSGKHHWTVDVKNGTFWAVGVAQESVQRKGQFSFVPEEGIWAVGLHNGQYRALTLPPDLLYLNSPLNKIQVCLDYEGGTVAFCDAEQQRQFYCFHSADFDEHTLFPFFRVGDVKTTLYLC</sequence>
<dbReference type="InterPro" id="IPR003879">
    <property type="entry name" value="Butyrophylin_SPRY"/>
</dbReference>
<dbReference type="SUPFAM" id="SSF57850">
    <property type="entry name" value="RING/U-box"/>
    <property type="match status" value="1"/>
</dbReference>
<dbReference type="InterPro" id="IPR006574">
    <property type="entry name" value="PRY"/>
</dbReference>
<dbReference type="SMART" id="SM00336">
    <property type="entry name" value="BBOX"/>
    <property type="match status" value="1"/>
</dbReference>
<keyword evidence="2" id="KW-0800">Toxin</keyword>
<dbReference type="InterPro" id="IPR013083">
    <property type="entry name" value="Znf_RING/FYVE/PHD"/>
</dbReference>
<dbReference type="Gene3D" id="3.30.160.60">
    <property type="entry name" value="Classic Zinc Finger"/>
    <property type="match status" value="1"/>
</dbReference>
<feature type="coiled-coil region" evidence="8">
    <location>
        <begin position="191"/>
        <end position="218"/>
    </location>
</feature>
<feature type="domain" description="RING-type" evidence="9">
    <location>
        <begin position="16"/>
        <end position="59"/>
    </location>
</feature>
<dbReference type="RefSeq" id="XP_015280462.1">
    <property type="nucleotide sequence ID" value="XM_015424976.1"/>
</dbReference>
<name>A0ABM1L3C5_GEKJA</name>
<dbReference type="SUPFAM" id="SSF49899">
    <property type="entry name" value="Concanavalin A-like lectins/glucanases"/>
    <property type="match status" value="1"/>
</dbReference>
<evidence type="ECO:0000256" key="5">
    <source>
        <dbReference type="ARBA" id="ARBA00022833"/>
    </source>
</evidence>
<dbReference type="SMART" id="SM00449">
    <property type="entry name" value="SPRY"/>
    <property type="match status" value="1"/>
</dbReference>
<dbReference type="Proteomes" id="UP000694871">
    <property type="component" value="Unplaced"/>
</dbReference>
<dbReference type="Pfam" id="PF13765">
    <property type="entry name" value="PRY"/>
    <property type="match status" value="1"/>
</dbReference>
<dbReference type="CDD" id="cd16594">
    <property type="entry name" value="RING-HC_TRIM7-like_C-IV"/>
    <property type="match status" value="1"/>
</dbReference>
<dbReference type="Pfam" id="PF13445">
    <property type="entry name" value="zf-RING_UBOX"/>
    <property type="match status" value="1"/>
</dbReference>
<organism evidence="12 13">
    <name type="scientific">Gekko japonicus</name>
    <name type="common">Schlegel's Japanese gecko</name>
    <dbReference type="NCBI Taxonomy" id="146911"/>
    <lineage>
        <taxon>Eukaryota</taxon>
        <taxon>Metazoa</taxon>
        <taxon>Chordata</taxon>
        <taxon>Craniata</taxon>
        <taxon>Vertebrata</taxon>
        <taxon>Euteleostomi</taxon>
        <taxon>Lepidosauria</taxon>
        <taxon>Squamata</taxon>
        <taxon>Bifurcata</taxon>
        <taxon>Gekkota</taxon>
        <taxon>Gekkonidae</taxon>
        <taxon>Gekkoninae</taxon>
        <taxon>Gekko</taxon>
    </lineage>
</organism>
<proteinExistence type="inferred from homology"/>